<protein>
    <recommendedName>
        <fullName evidence="4">Mediator of RNA polymerase II transcription subunit 11</fullName>
    </recommendedName>
    <alternativeName>
        <fullName evidence="4">Mediator complex subunit 11</fullName>
    </alternativeName>
</protein>
<keyword evidence="4" id="KW-0010">Activator</keyword>
<proteinExistence type="inferred from homology"/>
<dbReference type="InterPro" id="IPR019404">
    <property type="entry name" value="Mediator_Med11"/>
</dbReference>
<dbReference type="EMBL" id="JAEUBF010001028">
    <property type="protein sequence ID" value="KAH3673322.1"/>
    <property type="molecule type" value="Genomic_DNA"/>
</dbReference>
<dbReference type="Gene3D" id="1.10.287.3490">
    <property type="match status" value="1"/>
</dbReference>
<keyword evidence="4" id="KW-0805">Transcription regulation</keyword>
<dbReference type="OrthoDB" id="5418434at2759"/>
<organism evidence="5 6">
    <name type="scientific">Wickerhamomyces mucosus</name>
    <dbReference type="NCBI Taxonomy" id="1378264"/>
    <lineage>
        <taxon>Eukaryota</taxon>
        <taxon>Fungi</taxon>
        <taxon>Dikarya</taxon>
        <taxon>Ascomycota</taxon>
        <taxon>Saccharomycotina</taxon>
        <taxon>Saccharomycetes</taxon>
        <taxon>Phaffomycetales</taxon>
        <taxon>Wickerhamomycetaceae</taxon>
        <taxon>Wickerhamomyces</taxon>
    </lineage>
</organism>
<reference evidence="5" key="1">
    <citation type="journal article" date="2021" name="Open Biol.">
        <title>Shared evolutionary footprints suggest mitochondrial oxidative damage underlies multiple complex I losses in fungi.</title>
        <authorList>
            <person name="Schikora-Tamarit M.A."/>
            <person name="Marcet-Houben M."/>
            <person name="Nosek J."/>
            <person name="Gabaldon T."/>
        </authorList>
    </citation>
    <scope>NUCLEOTIDE SEQUENCE</scope>
    <source>
        <strain evidence="5">CBS6341</strain>
    </source>
</reference>
<evidence type="ECO:0000256" key="4">
    <source>
        <dbReference type="RuleBase" id="RU364147"/>
    </source>
</evidence>
<evidence type="ECO:0000256" key="2">
    <source>
        <dbReference type="ARBA" id="ARBA00008186"/>
    </source>
</evidence>
<sequence length="133" mass="15188">MSKEEQPLFIQERLQALHQIDNKLVSILSHSSSALTNLIQLKKSSSDKSKQDEFKSEFRTDIENFYQDLQFSSVNLKKEIQILDSRIGETDSKDITILPISINKKATFSGEEKLKSELDTLQKLLGKEPEESS</sequence>
<keyword evidence="6" id="KW-1185">Reference proteome</keyword>
<comment type="subcellular location">
    <subcellularLocation>
        <location evidence="1 4">Nucleus</location>
    </subcellularLocation>
</comment>
<comment type="function">
    <text evidence="4">Component of the Mediator complex, a coactivator involved in the regulated transcription of nearly all RNA polymerase II-dependent genes. Mediator functions as a bridge to convey information from gene-specific regulatory proteins to the basal RNA polymerase II transcription machinery. Mediator is recruited to promoters by direct interactions with regulatory proteins and serves as a scaffold for the assembly of a functional pre-initiation complex with RNA polymerase II and the general transcription factors.</text>
</comment>
<dbReference type="AlphaFoldDB" id="A0A9P8PJP8"/>
<comment type="caution">
    <text evidence="5">The sequence shown here is derived from an EMBL/GenBank/DDBJ whole genome shotgun (WGS) entry which is preliminary data.</text>
</comment>
<comment type="similarity">
    <text evidence="2 4">Belongs to the Mediator complex subunit 11 family.</text>
</comment>
<keyword evidence="3 4" id="KW-0539">Nucleus</keyword>
<dbReference type="Proteomes" id="UP000769528">
    <property type="component" value="Unassembled WGS sequence"/>
</dbReference>
<dbReference type="GO" id="GO:0016592">
    <property type="term" value="C:mediator complex"/>
    <property type="evidence" value="ECO:0007669"/>
    <property type="project" value="InterPro"/>
</dbReference>
<evidence type="ECO:0000313" key="5">
    <source>
        <dbReference type="EMBL" id="KAH3673322.1"/>
    </source>
</evidence>
<comment type="subunit">
    <text evidence="4">Component of the Mediator complex.</text>
</comment>
<dbReference type="GO" id="GO:0003712">
    <property type="term" value="F:transcription coregulator activity"/>
    <property type="evidence" value="ECO:0007669"/>
    <property type="project" value="InterPro"/>
</dbReference>
<evidence type="ECO:0000256" key="3">
    <source>
        <dbReference type="ARBA" id="ARBA00023242"/>
    </source>
</evidence>
<evidence type="ECO:0000313" key="6">
    <source>
        <dbReference type="Proteomes" id="UP000769528"/>
    </source>
</evidence>
<evidence type="ECO:0000256" key="1">
    <source>
        <dbReference type="ARBA" id="ARBA00004123"/>
    </source>
</evidence>
<reference evidence="5" key="2">
    <citation type="submission" date="2021-01" db="EMBL/GenBank/DDBJ databases">
        <authorList>
            <person name="Schikora-Tamarit M.A."/>
        </authorList>
    </citation>
    <scope>NUCLEOTIDE SEQUENCE</scope>
    <source>
        <strain evidence="5">CBS6341</strain>
    </source>
</reference>
<keyword evidence="4" id="KW-0804">Transcription</keyword>
<gene>
    <name evidence="4" type="primary">MED11</name>
    <name evidence="5" type="ORF">WICMUC_003782</name>
</gene>
<accession>A0A9P8PJP8</accession>
<dbReference type="Pfam" id="PF10280">
    <property type="entry name" value="Med11"/>
    <property type="match status" value="1"/>
</dbReference>
<dbReference type="GO" id="GO:0006357">
    <property type="term" value="P:regulation of transcription by RNA polymerase II"/>
    <property type="evidence" value="ECO:0007669"/>
    <property type="project" value="InterPro"/>
</dbReference>
<name>A0A9P8PJP8_9ASCO</name>